<dbReference type="InterPro" id="IPR036812">
    <property type="entry name" value="NAD(P)_OxRdtase_dom_sf"/>
</dbReference>
<keyword evidence="1" id="KW-0560">Oxidoreductase</keyword>
<proteinExistence type="predicted"/>
<dbReference type="AlphaFoldDB" id="A0A813FBQ0"/>
<dbReference type="Pfam" id="PF00248">
    <property type="entry name" value="Aldo_ket_red"/>
    <property type="match status" value="1"/>
</dbReference>
<dbReference type="GO" id="GO:0016491">
    <property type="term" value="F:oxidoreductase activity"/>
    <property type="evidence" value="ECO:0007669"/>
    <property type="project" value="UniProtKB-KW"/>
</dbReference>
<dbReference type="GO" id="GO:0005737">
    <property type="term" value="C:cytoplasm"/>
    <property type="evidence" value="ECO:0007669"/>
    <property type="project" value="TreeGrafter"/>
</dbReference>
<dbReference type="OrthoDB" id="2310150at2759"/>
<comment type="caution">
    <text evidence="3">The sequence shown here is derived from an EMBL/GenBank/DDBJ whole genome shotgun (WGS) entry which is preliminary data.</text>
</comment>
<dbReference type="EMBL" id="CAJNNV010022096">
    <property type="protein sequence ID" value="CAE8607799.1"/>
    <property type="molecule type" value="Genomic_DNA"/>
</dbReference>
<dbReference type="Proteomes" id="UP000654075">
    <property type="component" value="Unassembled WGS sequence"/>
</dbReference>
<name>A0A813FBQ0_POLGL</name>
<evidence type="ECO:0000313" key="3">
    <source>
        <dbReference type="EMBL" id="CAE8607799.1"/>
    </source>
</evidence>
<dbReference type="Gene3D" id="3.20.20.100">
    <property type="entry name" value="NADP-dependent oxidoreductase domain"/>
    <property type="match status" value="1"/>
</dbReference>
<evidence type="ECO:0000313" key="4">
    <source>
        <dbReference type="Proteomes" id="UP000654075"/>
    </source>
</evidence>
<dbReference type="PANTHER" id="PTHR43625:SF40">
    <property type="entry name" value="ALDO-KETO REDUCTASE YAKC [NADP(+)]"/>
    <property type="match status" value="1"/>
</dbReference>
<evidence type="ECO:0000259" key="2">
    <source>
        <dbReference type="Pfam" id="PF00248"/>
    </source>
</evidence>
<dbReference type="InterPro" id="IPR050791">
    <property type="entry name" value="Aldo-Keto_reductase"/>
</dbReference>
<dbReference type="PANTHER" id="PTHR43625">
    <property type="entry name" value="AFLATOXIN B1 ALDEHYDE REDUCTASE"/>
    <property type="match status" value="1"/>
</dbReference>
<dbReference type="SUPFAM" id="SSF51430">
    <property type="entry name" value="NAD(P)-linked oxidoreductase"/>
    <property type="match status" value="1"/>
</dbReference>
<keyword evidence="4" id="KW-1185">Reference proteome</keyword>
<protein>
    <recommendedName>
        <fullName evidence="2">NADP-dependent oxidoreductase domain-containing protein</fullName>
    </recommendedName>
</protein>
<accession>A0A813FBQ0</accession>
<reference evidence="3" key="1">
    <citation type="submission" date="2021-02" db="EMBL/GenBank/DDBJ databases">
        <authorList>
            <person name="Dougan E. K."/>
            <person name="Rhodes N."/>
            <person name="Thang M."/>
            <person name="Chan C."/>
        </authorList>
    </citation>
    <scope>NUCLEOTIDE SEQUENCE</scope>
</reference>
<gene>
    <name evidence="3" type="ORF">PGLA1383_LOCUS25705</name>
</gene>
<evidence type="ECO:0000256" key="1">
    <source>
        <dbReference type="ARBA" id="ARBA00023002"/>
    </source>
</evidence>
<feature type="domain" description="NADP-dependent oxidoreductase" evidence="2">
    <location>
        <begin position="2"/>
        <end position="194"/>
    </location>
</feature>
<dbReference type="InterPro" id="IPR023210">
    <property type="entry name" value="NADP_OxRdtase_dom"/>
</dbReference>
<organism evidence="3 4">
    <name type="scientific">Polarella glacialis</name>
    <name type="common">Dinoflagellate</name>
    <dbReference type="NCBI Taxonomy" id="89957"/>
    <lineage>
        <taxon>Eukaryota</taxon>
        <taxon>Sar</taxon>
        <taxon>Alveolata</taxon>
        <taxon>Dinophyceae</taxon>
        <taxon>Suessiales</taxon>
        <taxon>Suessiaceae</taxon>
        <taxon>Polarella</taxon>
    </lineage>
</organism>
<sequence length="226" mass="24219">MDCVDLYYLHRIPGDDGLKSWMEAAKKLVAEGKCKYLGLSEATPAQIRAAHAIHPLTAVQQEWSLLIRNLEADVVPTCRDLGIAVVAYSPLCRGFTSALVKAPEDWAKIGNEGGAATGFQSGCPHLSGDNVSTNAQLLAPLEKKAAELGVTPAQLSLAWLHAQGADIFPIPGTTKVANLESNVGAAKLSQDVPKDIFDAISREVDHTKMQGDRYAEGMMGSCYEKK</sequence>